<dbReference type="NCBIfam" id="NF006746">
    <property type="entry name" value="PRK09270.1-5"/>
    <property type="match status" value="1"/>
</dbReference>
<accession>Q1YJJ3</accession>
<comment type="caution">
    <text evidence="2">The sequence shown here is derived from an EMBL/GenBank/DDBJ whole genome shotgun (WGS) entry which is preliminary data.</text>
</comment>
<dbReference type="AlphaFoldDB" id="Q1YJJ3"/>
<name>Q1YJJ3_AURMS</name>
<dbReference type="InterPro" id="IPR006083">
    <property type="entry name" value="PRK/URK"/>
</dbReference>
<organism evidence="2 3">
    <name type="scientific">Aurantimonas manganoxydans (strain ATCC BAA-1229 / DSM 21871 / SI85-9A1)</name>
    <dbReference type="NCBI Taxonomy" id="287752"/>
    <lineage>
        <taxon>Bacteria</taxon>
        <taxon>Pseudomonadati</taxon>
        <taxon>Pseudomonadota</taxon>
        <taxon>Alphaproteobacteria</taxon>
        <taxon>Hyphomicrobiales</taxon>
        <taxon>Aurantimonadaceae</taxon>
        <taxon>Aurantimonas</taxon>
    </lineage>
</organism>
<evidence type="ECO:0000313" key="2">
    <source>
        <dbReference type="EMBL" id="EAS50880.1"/>
    </source>
</evidence>
<dbReference type="SUPFAM" id="SSF52540">
    <property type="entry name" value="P-loop containing nucleoside triphosphate hydrolases"/>
    <property type="match status" value="1"/>
</dbReference>
<protein>
    <submittedName>
        <fullName evidence="2">Putative kinase</fullName>
    </submittedName>
</protein>
<proteinExistence type="predicted"/>
<dbReference type="EMBL" id="AAPJ01000002">
    <property type="protein sequence ID" value="EAS50880.1"/>
    <property type="molecule type" value="Genomic_DNA"/>
</dbReference>
<dbReference type="GO" id="GO:0005524">
    <property type="term" value="F:ATP binding"/>
    <property type="evidence" value="ECO:0007669"/>
    <property type="project" value="InterPro"/>
</dbReference>
<dbReference type="InterPro" id="IPR027417">
    <property type="entry name" value="P-loop_NTPase"/>
</dbReference>
<dbReference type="Proteomes" id="UP000000321">
    <property type="component" value="Unassembled WGS sequence"/>
</dbReference>
<gene>
    <name evidence="2" type="ORF">SI859A1_01006</name>
</gene>
<dbReference type="Pfam" id="PF00485">
    <property type="entry name" value="PRK"/>
    <property type="match status" value="1"/>
</dbReference>
<evidence type="ECO:0000313" key="3">
    <source>
        <dbReference type="Proteomes" id="UP000000321"/>
    </source>
</evidence>
<dbReference type="Gene3D" id="3.40.50.300">
    <property type="entry name" value="P-loop containing nucleotide triphosphate hydrolases"/>
    <property type="match status" value="2"/>
</dbReference>
<feature type="domain" description="Phosphoribulokinase/uridine kinase" evidence="1">
    <location>
        <begin position="36"/>
        <end position="183"/>
    </location>
</feature>
<dbReference type="GO" id="GO:0016301">
    <property type="term" value="F:kinase activity"/>
    <property type="evidence" value="ECO:0007669"/>
    <property type="project" value="UniProtKB-KW"/>
</dbReference>
<reference evidence="2 3" key="1">
    <citation type="journal article" date="2008" name="Appl. Environ. Microbiol.">
        <title>Genomic insights into Mn(II) oxidation by the marine alphaproteobacterium Aurantimonas sp. strain SI85-9A1.</title>
        <authorList>
            <person name="Dick G.J."/>
            <person name="Podell S."/>
            <person name="Johnson H.A."/>
            <person name="Rivera-Espinoza Y."/>
            <person name="Bernier-Latmani R."/>
            <person name="McCarthy J.K."/>
            <person name="Torpey J.W."/>
            <person name="Clement B.G."/>
            <person name="Gaasterland T."/>
            <person name="Tebo B.M."/>
        </authorList>
    </citation>
    <scope>NUCLEOTIDE SEQUENCE [LARGE SCALE GENOMIC DNA]</scope>
    <source>
        <strain evidence="2 3">SI85-9A1</strain>
    </source>
</reference>
<keyword evidence="3" id="KW-1185">Reference proteome</keyword>
<keyword evidence="2" id="KW-0808">Transferase</keyword>
<dbReference type="BioCyc" id="AURANTIMONAS:SI859A1_01006-MONOMER"/>
<dbReference type="HOGENOM" id="CLU_067202_2_1_5"/>
<sequence length="234" mass="25390">MPPFLCSRRLPMTNTDLDPILDAIAARRGTDPRRLIVALAGAPGSGKSTMVEHLRDRLNDASPPAAGAGTTTPGIADILPMDGFHYDDLVLDARGHRPRKGAPHTFDVDGLTVTLDRLKADDGRAVAVPVFDRAIEIARAGARIIAPSARIILVEGNYLLLDDPAWAPLRQRFDLTVMLAVPEPVLRRRLKDRWLGHGLTTDALVTKLDGNDLPNMRLVLERSVPADLTVVNDG</sequence>
<keyword evidence="2" id="KW-0418">Kinase</keyword>
<evidence type="ECO:0000259" key="1">
    <source>
        <dbReference type="Pfam" id="PF00485"/>
    </source>
</evidence>
<dbReference type="PANTHER" id="PTHR10285">
    <property type="entry name" value="URIDINE KINASE"/>
    <property type="match status" value="1"/>
</dbReference>